<dbReference type="AlphaFoldDB" id="A0ABD3Q8C0"/>
<evidence type="ECO:0008006" key="3">
    <source>
        <dbReference type="Google" id="ProtNLM"/>
    </source>
</evidence>
<evidence type="ECO:0000313" key="2">
    <source>
        <dbReference type="Proteomes" id="UP001516023"/>
    </source>
</evidence>
<dbReference type="EMBL" id="JABMIG020000065">
    <property type="protein sequence ID" value="KAL3796139.1"/>
    <property type="molecule type" value="Genomic_DNA"/>
</dbReference>
<keyword evidence="2" id="KW-1185">Reference proteome</keyword>
<dbReference type="SUPFAM" id="SSF53335">
    <property type="entry name" value="S-adenosyl-L-methionine-dependent methyltransferases"/>
    <property type="match status" value="1"/>
</dbReference>
<dbReference type="Proteomes" id="UP001516023">
    <property type="component" value="Unassembled WGS sequence"/>
</dbReference>
<dbReference type="Gene3D" id="3.40.50.150">
    <property type="entry name" value="Vaccinia Virus protein VP39"/>
    <property type="match status" value="1"/>
</dbReference>
<comment type="caution">
    <text evidence="1">The sequence shown here is derived from an EMBL/GenBank/DDBJ whole genome shotgun (WGS) entry which is preliminary data.</text>
</comment>
<protein>
    <recommendedName>
        <fullName evidence="3">Methyltransferase domain-containing protein</fullName>
    </recommendedName>
</protein>
<organism evidence="1 2">
    <name type="scientific">Cyclotella cryptica</name>
    <dbReference type="NCBI Taxonomy" id="29204"/>
    <lineage>
        <taxon>Eukaryota</taxon>
        <taxon>Sar</taxon>
        <taxon>Stramenopiles</taxon>
        <taxon>Ochrophyta</taxon>
        <taxon>Bacillariophyta</taxon>
        <taxon>Coscinodiscophyceae</taxon>
        <taxon>Thalassiosirophycidae</taxon>
        <taxon>Stephanodiscales</taxon>
        <taxon>Stephanodiscaceae</taxon>
        <taxon>Cyclotella</taxon>
    </lineage>
</organism>
<dbReference type="InterPro" id="IPR029063">
    <property type="entry name" value="SAM-dependent_MTases_sf"/>
</dbReference>
<sequence>MRTIIGPSSRSTIICLSPYLVAKSSSWTAAAFFASSDHHPNPHHFERSRPLRHPSPQYFFWSKKNKSTMTQDTVTVDDTTSLESQMADLDLTKIKRFANKGADALFGYIEKCQVESSPTADFGNFLDAGTGSHSLRWMASVFHRKRLLADTDNGDDAAPMVSMKSFTAITADETMRKRVVEEAESLGIASKGDVVIGNWSNGVERDGNFEYGKGKLLLEGKEYDTILVDYLVGAIDGFAPYFQDLIFDRLVPHLAPGGRMYIIGLQPIPDRVEGDANVMCKITKIRDACILLANHRCYREYPVDWIQRHVRRAGLDIVETRQYPIRYDHGTMLKQINVGRSKLKLFPTRGIAEEMGVILDRLEKESLEVTKRQASGRVTLGFDYVVVAEKSKNADVAQDV</sequence>
<proteinExistence type="predicted"/>
<gene>
    <name evidence="1" type="ORF">HJC23_000642</name>
</gene>
<reference evidence="1 2" key="1">
    <citation type="journal article" date="2020" name="G3 (Bethesda)">
        <title>Improved Reference Genome for Cyclotella cryptica CCMP332, a Model for Cell Wall Morphogenesis, Salinity Adaptation, and Lipid Production in Diatoms (Bacillariophyta).</title>
        <authorList>
            <person name="Roberts W.R."/>
            <person name="Downey K.M."/>
            <person name="Ruck E.C."/>
            <person name="Traller J.C."/>
            <person name="Alverson A.J."/>
        </authorList>
    </citation>
    <scope>NUCLEOTIDE SEQUENCE [LARGE SCALE GENOMIC DNA]</scope>
    <source>
        <strain evidence="1 2">CCMP332</strain>
    </source>
</reference>
<accession>A0ABD3Q8C0</accession>
<evidence type="ECO:0000313" key="1">
    <source>
        <dbReference type="EMBL" id="KAL3796139.1"/>
    </source>
</evidence>
<name>A0ABD3Q8C0_9STRA</name>